<proteinExistence type="predicted"/>
<reference evidence="3" key="2">
    <citation type="submission" date="2025-08" db="UniProtKB">
        <authorList>
            <consortium name="RefSeq"/>
        </authorList>
    </citation>
    <scope>IDENTIFICATION</scope>
</reference>
<feature type="transmembrane region" description="Helical" evidence="1">
    <location>
        <begin position="142"/>
        <end position="163"/>
    </location>
</feature>
<feature type="transmembrane region" description="Helical" evidence="1">
    <location>
        <begin position="100"/>
        <end position="122"/>
    </location>
</feature>
<sequence length="192" mass="21377">MKHDEEENPPRIYVAAYIIIIGAPKFFGLMWFSLSLFKMELKLPEENHAQTPLVLAIILYYGFAFGFLMPSIIVYGAGSLSLFFNYLWHGSDKAECKETGRFPVCFTAAASILCYILVPASWRLLKNFIGNLVKHPDANGALATALVLPFLLGFCIIQMLLSIPPNSDIEKKSSEIVKSSPNSDIDNIQPKS</sequence>
<dbReference type="KEGG" id="tcc:18597516"/>
<evidence type="ECO:0000256" key="1">
    <source>
        <dbReference type="SAM" id="Phobius"/>
    </source>
</evidence>
<evidence type="ECO:0000313" key="2">
    <source>
        <dbReference type="Proteomes" id="UP000694886"/>
    </source>
</evidence>
<dbReference type="Gramene" id="Tc05v2_t001110.1">
    <property type="protein sequence ID" value="Tc05v2_p001110.1"/>
    <property type="gene ID" value="Tc05v2_g001110"/>
</dbReference>
<organism evidence="2 3">
    <name type="scientific">Theobroma cacao</name>
    <name type="common">Cacao</name>
    <name type="synonym">Cocoa</name>
    <dbReference type="NCBI Taxonomy" id="3641"/>
    <lineage>
        <taxon>Eukaryota</taxon>
        <taxon>Viridiplantae</taxon>
        <taxon>Streptophyta</taxon>
        <taxon>Embryophyta</taxon>
        <taxon>Tracheophyta</taxon>
        <taxon>Spermatophyta</taxon>
        <taxon>Magnoliopsida</taxon>
        <taxon>eudicotyledons</taxon>
        <taxon>Gunneridae</taxon>
        <taxon>Pentapetalae</taxon>
        <taxon>rosids</taxon>
        <taxon>malvids</taxon>
        <taxon>Malvales</taxon>
        <taxon>Malvaceae</taxon>
        <taxon>Byttnerioideae</taxon>
        <taxon>Theobroma</taxon>
    </lineage>
</organism>
<gene>
    <name evidence="3" type="primary">LOC18597516</name>
</gene>
<reference evidence="2" key="1">
    <citation type="journal article" date="1997" name="Nucleic Acids Res.">
        <title>tRNAscan-SE: a program for improved detection of transfer RNA genes in genomic sequence.</title>
        <authorList>
            <person name="Lowe T.M."/>
            <person name="Eddy S.R."/>
        </authorList>
    </citation>
    <scope>NUCLEOTIDE SEQUENCE [LARGE SCALE GENOMIC DNA]</scope>
    <source>
        <strain evidence="2">r\B97-61/B2</strain>
    </source>
</reference>
<evidence type="ECO:0000313" key="3">
    <source>
        <dbReference type="RefSeq" id="XP_007026655.2"/>
    </source>
</evidence>
<accession>A0AB32V2L8</accession>
<keyword evidence="1" id="KW-0812">Transmembrane</keyword>
<dbReference type="AlphaFoldDB" id="A0AB32V2L8"/>
<protein>
    <submittedName>
        <fullName evidence="3">Uncharacterized protein LOC18597516</fullName>
    </submittedName>
</protein>
<keyword evidence="1" id="KW-1133">Transmembrane helix</keyword>
<dbReference type="Proteomes" id="UP000694886">
    <property type="component" value="Chromosome 5"/>
</dbReference>
<dbReference type="GeneID" id="18597516"/>
<keyword evidence="1" id="KW-0472">Membrane</keyword>
<feature type="transmembrane region" description="Helical" evidence="1">
    <location>
        <begin position="57"/>
        <end position="88"/>
    </location>
</feature>
<name>A0AB32V2L8_THECC</name>
<feature type="transmembrane region" description="Helical" evidence="1">
    <location>
        <begin position="12"/>
        <end position="37"/>
    </location>
</feature>
<dbReference type="RefSeq" id="XP_007026655.2">
    <property type="nucleotide sequence ID" value="XM_007026593.2"/>
</dbReference>